<dbReference type="PROSITE" id="PS50089">
    <property type="entry name" value="ZF_RING_2"/>
    <property type="match status" value="1"/>
</dbReference>
<evidence type="ECO:0000256" key="3">
    <source>
        <dbReference type="ARBA" id="ARBA00003976"/>
    </source>
</evidence>
<keyword evidence="10" id="KW-0833">Ubl conjugation pathway</keyword>
<dbReference type="Gene3D" id="1.20.120.1750">
    <property type="match status" value="1"/>
</dbReference>
<keyword evidence="16" id="KW-1185">Reference proteome</keyword>
<dbReference type="InterPro" id="IPR001841">
    <property type="entry name" value="Znf_RING"/>
</dbReference>
<organism evidence="15 16">
    <name type="scientific">Chenopodium quinoa</name>
    <name type="common">Quinoa</name>
    <dbReference type="NCBI Taxonomy" id="63459"/>
    <lineage>
        <taxon>Eukaryota</taxon>
        <taxon>Viridiplantae</taxon>
        <taxon>Streptophyta</taxon>
        <taxon>Embryophyta</taxon>
        <taxon>Tracheophyta</taxon>
        <taxon>Spermatophyta</taxon>
        <taxon>Magnoliopsida</taxon>
        <taxon>eudicotyledons</taxon>
        <taxon>Gunneridae</taxon>
        <taxon>Pentapetalae</taxon>
        <taxon>Caryophyllales</taxon>
        <taxon>Chenopodiaceae</taxon>
        <taxon>Chenopodioideae</taxon>
        <taxon>Atripliceae</taxon>
        <taxon>Chenopodium</taxon>
    </lineage>
</organism>
<evidence type="ECO:0000313" key="15">
    <source>
        <dbReference type="EnsemblPlants" id="AUR62026345-RA:cds"/>
    </source>
</evidence>
<feature type="domain" description="RING-type" evidence="13">
    <location>
        <begin position="140"/>
        <end position="188"/>
    </location>
</feature>
<protein>
    <recommendedName>
        <fullName evidence="5">RBR-type E3 ubiquitin transferase</fullName>
        <ecNumber evidence="5">2.3.2.31</ecNumber>
    </recommendedName>
</protein>
<comment type="similarity">
    <text evidence="4">Belongs to the RBR family. Ariadne subfamily.</text>
</comment>
<dbReference type="SMART" id="SM00647">
    <property type="entry name" value="IBR"/>
    <property type="match status" value="1"/>
</dbReference>
<accession>A0A803MB78</accession>
<keyword evidence="9 12" id="KW-0863">Zinc-finger</keyword>
<sequence length="444" mass="50187">MAHHHSSTRNNIKEEHDEDDDCIFVKEVTNSMSKSKGKQKIIEPKQESKYFESTNFRKNISTVNVDGDEYDDDVTIINVTPRPSSRPLSSSLSPCSSSKKRKLHFSCPTIVEVGESSKSKEKNDEICANNYETKEVTFVCDICTDSKPQQESFLIKGCSHYYCVDCVRNYVDSKLEGGVSQIDCPVPKCSGTLDPEHCREILIGGTFFKWGILLCESTIVASQKFYCPFKDCSALLIDDGSKKVTRSECPSCYRLFCAQCRVGWHEGLECAKFQTLNKDEREAEGRMLMNLAEDNNWKRCPACKIYVEKTMGCNIMRCRCGTSFRFCSCGQVWCICRNKPAAGLGRQLPNATLHRRVFGQQLNNAPHPSARLRRLLPNATLYRSVFGQQLYNAPRPSAGLGRLLPNAPLHVFRQQLSSAPRRRWSLSSAPSSIIEKNKAHQRML</sequence>
<feature type="domain" description="RING-type" evidence="14">
    <location>
        <begin position="136"/>
        <end position="348"/>
    </location>
</feature>
<comment type="cofactor">
    <cofactor evidence="2">
        <name>Zn(2+)</name>
        <dbReference type="ChEBI" id="CHEBI:29105"/>
    </cofactor>
</comment>
<dbReference type="InterPro" id="IPR017907">
    <property type="entry name" value="Znf_RING_CS"/>
</dbReference>
<dbReference type="AlphaFoldDB" id="A0A803MB78"/>
<dbReference type="GO" id="GO:0061630">
    <property type="term" value="F:ubiquitin protein ligase activity"/>
    <property type="evidence" value="ECO:0007669"/>
    <property type="project" value="UniProtKB-EC"/>
</dbReference>
<evidence type="ECO:0000313" key="16">
    <source>
        <dbReference type="Proteomes" id="UP000596660"/>
    </source>
</evidence>
<dbReference type="CDD" id="cd22584">
    <property type="entry name" value="Rcat_RBR_unk"/>
    <property type="match status" value="1"/>
</dbReference>
<dbReference type="UniPathway" id="UPA00143"/>
<evidence type="ECO:0000256" key="2">
    <source>
        <dbReference type="ARBA" id="ARBA00001947"/>
    </source>
</evidence>
<dbReference type="EnsemblPlants" id="AUR62026345-RA">
    <property type="protein sequence ID" value="AUR62026345-RA:cds"/>
    <property type="gene ID" value="AUR62026345"/>
</dbReference>
<evidence type="ECO:0000256" key="12">
    <source>
        <dbReference type="PROSITE-ProRule" id="PRU00175"/>
    </source>
</evidence>
<evidence type="ECO:0000256" key="9">
    <source>
        <dbReference type="ARBA" id="ARBA00022771"/>
    </source>
</evidence>
<comment type="catalytic activity">
    <reaction evidence="1">
        <text>[E2 ubiquitin-conjugating enzyme]-S-ubiquitinyl-L-cysteine + [acceptor protein]-L-lysine = [E2 ubiquitin-conjugating enzyme]-L-cysteine + [acceptor protein]-N(6)-ubiquitinyl-L-lysine.</text>
        <dbReference type="EC" id="2.3.2.31"/>
    </reaction>
</comment>
<dbReference type="CDD" id="cd22582">
    <property type="entry name" value="BRcat_RBR_unk"/>
    <property type="match status" value="1"/>
</dbReference>
<dbReference type="InterPro" id="IPR002867">
    <property type="entry name" value="IBR_dom"/>
</dbReference>
<evidence type="ECO:0000256" key="4">
    <source>
        <dbReference type="ARBA" id="ARBA00005884"/>
    </source>
</evidence>
<dbReference type="Pfam" id="PF01485">
    <property type="entry name" value="IBR"/>
    <property type="match status" value="1"/>
</dbReference>
<dbReference type="InterPro" id="IPR013083">
    <property type="entry name" value="Znf_RING/FYVE/PHD"/>
</dbReference>
<dbReference type="Gene3D" id="3.30.40.10">
    <property type="entry name" value="Zinc/RING finger domain, C3HC4 (zinc finger)"/>
    <property type="match status" value="1"/>
</dbReference>
<dbReference type="InterPro" id="IPR031127">
    <property type="entry name" value="E3_UB_ligase_RBR"/>
</dbReference>
<dbReference type="Gene3D" id="2.20.25.20">
    <property type="match status" value="1"/>
</dbReference>
<evidence type="ECO:0000256" key="11">
    <source>
        <dbReference type="ARBA" id="ARBA00022833"/>
    </source>
</evidence>
<dbReference type="GO" id="GO:0008270">
    <property type="term" value="F:zinc ion binding"/>
    <property type="evidence" value="ECO:0007669"/>
    <property type="project" value="UniProtKB-KW"/>
</dbReference>
<dbReference type="EC" id="2.3.2.31" evidence="5"/>
<dbReference type="PROSITE" id="PS51873">
    <property type="entry name" value="TRIAD"/>
    <property type="match status" value="1"/>
</dbReference>
<evidence type="ECO:0000259" key="14">
    <source>
        <dbReference type="PROSITE" id="PS51873"/>
    </source>
</evidence>
<dbReference type="SUPFAM" id="SSF57850">
    <property type="entry name" value="RING/U-box"/>
    <property type="match status" value="3"/>
</dbReference>
<evidence type="ECO:0000256" key="7">
    <source>
        <dbReference type="ARBA" id="ARBA00022723"/>
    </source>
</evidence>
<dbReference type="Proteomes" id="UP000596660">
    <property type="component" value="Unplaced"/>
</dbReference>
<evidence type="ECO:0000256" key="1">
    <source>
        <dbReference type="ARBA" id="ARBA00001798"/>
    </source>
</evidence>
<evidence type="ECO:0000256" key="10">
    <source>
        <dbReference type="ARBA" id="ARBA00022786"/>
    </source>
</evidence>
<dbReference type="GO" id="GO:0016567">
    <property type="term" value="P:protein ubiquitination"/>
    <property type="evidence" value="ECO:0007669"/>
    <property type="project" value="UniProtKB-UniPathway"/>
</dbReference>
<evidence type="ECO:0000256" key="6">
    <source>
        <dbReference type="ARBA" id="ARBA00022679"/>
    </source>
</evidence>
<dbReference type="PROSITE" id="PS00518">
    <property type="entry name" value="ZF_RING_1"/>
    <property type="match status" value="1"/>
</dbReference>
<proteinExistence type="inferred from homology"/>
<dbReference type="FunFam" id="3.30.40.10:FF:000230">
    <property type="entry name" value="RBR-type E3 ubiquitin transferase"/>
    <property type="match status" value="1"/>
</dbReference>
<keyword evidence="6" id="KW-0808">Transferase</keyword>
<keyword evidence="7" id="KW-0479">Metal-binding</keyword>
<comment type="function">
    <text evidence="3">Might act as an E3 ubiquitin-protein ligase, or as part of E3 complex, which accepts ubiquitin from specific E2 ubiquitin-conjugating enzymes and then transfers it to substrates.</text>
</comment>
<evidence type="ECO:0000256" key="8">
    <source>
        <dbReference type="ARBA" id="ARBA00022737"/>
    </source>
</evidence>
<dbReference type="Gramene" id="AUR62026345-RA">
    <property type="protein sequence ID" value="AUR62026345-RA:cds"/>
    <property type="gene ID" value="AUR62026345"/>
</dbReference>
<keyword evidence="8" id="KW-0677">Repeat</keyword>
<evidence type="ECO:0000256" key="5">
    <source>
        <dbReference type="ARBA" id="ARBA00012251"/>
    </source>
</evidence>
<reference evidence="15" key="2">
    <citation type="submission" date="2021-03" db="UniProtKB">
        <authorList>
            <consortium name="EnsemblPlants"/>
        </authorList>
    </citation>
    <scope>IDENTIFICATION</scope>
</reference>
<evidence type="ECO:0000259" key="13">
    <source>
        <dbReference type="PROSITE" id="PS50089"/>
    </source>
</evidence>
<keyword evidence="11" id="KW-0862">Zinc</keyword>
<dbReference type="PANTHER" id="PTHR11685">
    <property type="entry name" value="RBR FAMILY RING FINGER AND IBR DOMAIN-CONTAINING"/>
    <property type="match status" value="1"/>
</dbReference>
<dbReference type="InterPro" id="IPR044066">
    <property type="entry name" value="TRIAD_supradom"/>
</dbReference>
<name>A0A803MB78_CHEQI</name>
<reference evidence="15" key="1">
    <citation type="journal article" date="2017" name="Nature">
        <title>The genome of Chenopodium quinoa.</title>
        <authorList>
            <person name="Jarvis D.E."/>
            <person name="Ho Y.S."/>
            <person name="Lightfoot D.J."/>
            <person name="Schmoeckel S.M."/>
            <person name="Li B."/>
            <person name="Borm T.J.A."/>
            <person name="Ohyanagi H."/>
            <person name="Mineta K."/>
            <person name="Michell C.T."/>
            <person name="Saber N."/>
            <person name="Kharbatia N.M."/>
            <person name="Rupper R.R."/>
            <person name="Sharp A.R."/>
            <person name="Dally N."/>
            <person name="Boughton B.A."/>
            <person name="Woo Y.H."/>
            <person name="Gao G."/>
            <person name="Schijlen E.G.W.M."/>
            <person name="Guo X."/>
            <person name="Momin A.A."/>
            <person name="Negrao S."/>
            <person name="Al-Babili S."/>
            <person name="Gehring C."/>
            <person name="Roessner U."/>
            <person name="Jung C."/>
            <person name="Murphy K."/>
            <person name="Arold S.T."/>
            <person name="Gojobori T."/>
            <person name="van der Linden C.G."/>
            <person name="van Loo E.N."/>
            <person name="Jellen E.N."/>
            <person name="Maughan P.J."/>
            <person name="Tester M."/>
        </authorList>
    </citation>
    <scope>NUCLEOTIDE SEQUENCE [LARGE SCALE GENOMIC DNA]</scope>
    <source>
        <strain evidence="15">cv. PI 614886</strain>
    </source>
</reference>